<dbReference type="SMART" id="SM00345">
    <property type="entry name" value="HTH_GNTR"/>
    <property type="match status" value="1"/>
</dbReference>
<dbReference type="Gene3D" id="1.20.120.530">
    <property type="entry name" value="GntR ligand-binding domain-like"/>
    <property type="match status" value="1"/>
</dbReference>
<gene>
    <name evidence="5" type="ORF">GFC01_16300</name>
</gene>
<dbReference type="Gene3D" id="1.10.10.10">
    <property type="entry name" value="Winged helix-like DNA-binding domain superfamily/Winged helix DNA-binding domain"/>
    <property type="match status" value="1"/>
</dbReference>
<dbReference type="InterPro" id="IPR036388">
    <property type="entry name" value="WH-like_DNA-bd_sf"/>
</dbReference>
<protein>
    <submittedName>
        <fullName evidence="5">FCD domain-containing protein</fullName>
    </submittedName>
</protein>
<evidence type="ECO:0000256" key="1">
    <source>
        <dbReference type="ARBA" id="ARBA00023015"/>
    </source>
</evidence>
<dbReference type="EMBL" id="WHYR01000067">
    <property type="protein sequence ID" value="MQL53788.1"/>
    <property type="molecule type" value="Genomic_DNA"/>
</dbReference>
<keyword evidence="6" id="KW-1185">Reference proteome</keyword>
<accession>A0A6N7IX93</accession>
<dbReference type="SUPFAM" id="SSF48008">
    <property type="entry name" value="GntR ligand-binding domain-like"/>
    <property type="match status" value="1"/>
</dbReference>
<evidence type="ECO:0000313" key="5">
    <source>
        <dbReference type="EMBL" id="MQL53788.1"/>
    </source>
</evidence>
<dbReference type="InterPro" id="IPR000485">
    <property type="entry name" value="AsnC-type_HTH_dom"/>
</dbReference>
<dbReference type="Pfam" id="PF07729">
    <property type="entry name" value="FCD"/>
    <property type="match status" value="1"/>
</dbReference>
<name>A0A6N7IX93_9FIRM</name>
<evidence type="ECO:0000259" key="4">
    <source>
        <dbReference type="PROSITE" id="PS50949"/>
    </source>
</evidence>
<organism evidence="5 6">
    <name type="scientific">Desulfofundulus thermobenzoicus</name>
    <dbReference type="NCBI Taxonomy" id="29376"/>
    <lineage>
        <taxon>Bacteria</taxon>
        <taxon>Bacillati</taxon>
        <taxon>Bacillota</taxon>
        <taxon>Clostridia</taxon>
        <taxon>Eubacteriales</taxon>
        <taxon>Peptococcaceae</taxon>
        <taxon>Desulfofundulus</taxon>
    </lineage>
</organism>
<dbReference type="GO" id="GO:0003700">
    <property type="term" value="F:DNA-binding transcription factor activity"/>
    <property type="evidence" value="ECO:0007669"/>
    <property type="project" value="InterPro"/>
</dbReference>
<dbReference type="SUPFAM" id="SSF46785">
    <property type="entry name" value="Winged helix' DNA-binding domain"/>
    <property type="match status" value="1"/>
</dbReference>
<dbReference type="PRINTS" id="PR00033">
    <property type="entry name" value="HTHASNC"/>
</dbReference>
<evidence type="ECO:0000256" key="2">
    <source>
        <dbReference type="ARBA" id="ARBA00023125"/>
    </source>
</evidence>
<evidence type="ECO:0000256" key="3">
    <source>
        <dbReference type="ARBA" id="ARBA00023163"/>
    </source>
</evidence>
<dbReference type="PRINTS" id="PR00035">
    <property type="entry name" value="HTHGNTR"/>
</dbReference>
<feature type="domain" description="HTH gntR-type" evidence="4">
    <location>
        <begin position="17"/>
        <end position="84"/>
    </location>
</feature>
<dbReference type="PROSITE" id="PS50949">
    <property type="entry name" value="HTH_GNTR"/>
    <property type="match status" value="1"/>
</dbReference>
<keyword evidence="2" id="KW-0238">DNA-binding</keyword>
<dbReference type="InterPro" id="IPR008920">
    <property type="entry name" value="TF_FadR/GntR_C"/>
</dbReference>
<dbReference type="SMART" id="SM00895">
    <property type="entry name" value="FCD"/>
    <property type="match status" value="1"/>
</dbReference>
<comment type="caution">
    <text evidence="5">The sequence shown here is derived from an EMBL/GenBank/DDBJ whole genome shotgun (WGS) entry which is preliminary data.</text>
</comment>
<proteinExistence type="predicted"/>
<dbReference type="InterPro" id="IPR000524">
    <property type="entry name" value="Tscrpt_reg_HTH_GntR"/>
</dbReference>
<reference evidence="5 6" key="1">
    <citation type="submission" date="2019-10" db="EMBL/GenBank/DDBJ databases">
        <title>Comparative genomics of sulfur disproportionating microorganisms.</title>
        <authorList>
            <person name="Ward L.M."/>
            <person name="Bertran E."/>
            <person name="Johnston D."/>
        </authorList>
    </citation>
    <scope>NUCLEOTIDE SEQUENCE [LARGE SCALE GENOMIC DNA]</scope>
    <source>
        <strain evidence="5 6">DSM 14055</strain>
    </source>
</reference>
<dbReference type="Pfam" id="PF00392">
    <property type="entry name" value="GntR"/>
    <property type="match status" value="1"/>
</dbReference>
<dbReference type="PANTHER" id="PTHR43537:SF24">
    <property type="entry name" value="GLUCONATE OPERON TRANSCRIPTIONAL REPRESSOR"/>
    <property type="match status" value="1"/>
</dbReference>
<dbReference type="OrthoDB" id="9781630at2"/>
<evidence type="ECO:0000313" key="6">
    <source>
        <dbReference type="Proteomes" id="UP000441717"/>
    </source>
</evidence>
<dbReference type="Proteomes" id="UP000441717">
    <property type="component" value="Unassembled WGS sequence"/>
</dbReference>
<dbReference type="InterPro" id="IPR011711">
    <property type="entry name" value="GntR_C"/>
</dbReference>
<dbReference type="CDD" id="cd07377">
    <property type="entry name" value="WHTH_GntR"/>
    <property type="match status" value="1"/>
</dbReference>
<dbReference type="InterPro" id="IPR036390">
    <property type="entry name" value="WH_DNA-bd_sf"/>
</dbReference>
<dbReference type="PANTHER" id="PTHR43537">
    <property type="entry name" value="TRANSCRIPTIONAL REGULATOR, GNTR FAMILY"/>
    <property type="match status" value="1"/>
</dbReference>
<keyword evidence="3" id="KW-0804">Transcription</keyword>
<dbReference type="GO" id="GO:0043565">
    <property type="term" value="F:sequence-specific DNA binding"/>
    <property type="evidence" value="ECO:0007669"/>
    <property type="project" value="InterPro"/>
</dbReference>
<dbReference type="AlphaFoldDB" id="A0A6N7IX93"/>
<sequence>MRVGGEILTPVEPYQGPDTREMVYIKLKKALLAGEIGSGQRLVERKLAEKLGVSRTPVREAIRMLEREGLVRHVPRSGSVAVALSPGEVLDIYSIRAVLEGLAARLAAERIDEPNIRQMEEKVRQMDWCIQGGQTDRLENLHLEFNDLIYRSAGSPRLYRMITSLVDYVAGFTRTGYTHPGRMEEAAAEHRQLARAIAMRDGLLAERIAREHIENSRRAFFARAFNGEKNR</sequence>
<keyword evidence="1" id="KW-0805">Transcription regulation</keyword>